<proteinExistence type="predicted"/>
<organism evidence="1 2">
    <name type="scientific">Trichogramma kaykai</name>
    <dbReference type="NCBI Taxonomy" id="54128"/>
    <lineage>
        <taxon>Eukaryota</taxon>
        <taxon>Metazoa</taxon>
        <taxon>Ecdysozoa</taxon>
        <taxon>Arthropoda</taxon>
        <taxon>Hexapoda</taxon>
        <taxon>Insecta</taxon>
        <taxon>Pterygota</taxon>
        <taxon>Neoptera</taxon>
        <taxon>Endopterygota</taxon>
        <taxon>Hymenoptera</taxon>
        <taxon>Apocrita</taxon>
        <taxon>Proctotrupomorpha</taxon>
        <taxon>Chalcidoidea</taxon>
        <taxon>Trichogrammatidae</taxon>
        <taxon>Trichogramma</taxon>
    </lineage>
</organism>
<comment type="caution">
    <text evidence="1">The sequence shown here is derived from an EMBL/GenBank/DDBJ whole genome shotgun (WGS) entry which is preliminary data.</text>
</comment>
<keyword evidence="2" id="KW-1185">Reference proteome</keyword>
<dbReference type="Proteomes" id="UP001627154">
    <property type="component" value="Unassembled WGS sequence"/>
</dbReference>
<gene>
    <name evidence="1" type="ORF">TKK_019908</name>
</gene>
<dbReference type="EMBL" id="JBJJXI010000175">
    <property type="protein sequence ID" value="KAL3384310.1"/>
    <property type="molecule type" value="Genomic_DNA"/>
</dbReference>
<name>A0ABD2VUB2_9HYME</name>
<dbReference type="InterPro" id="IPR052055">
    <property type="entry name" value="Hepadnavirus_pol/RT"/>
</dbReference>
<reference evidence="1 2" key="1">
    <citation type="journal article" date="2024" name="bioRxiv">
        <title>A reference genome for Trichogramma kaykai: A tiny desert-dwelling parasitoid wasp with competing sex-ratio distorters.</title>
        <authorList>
            <person name="Culotta J."/>
            <person name="Lindsey A.R."/>
        </authorList>
    </citation>
    <scope>NUCLEOTIDE SEQUENCE [LARGE SCALE GENOMIC DNA]</scope>
    <source>
        <strain evidence="1 2">KSX58</strain>
    </source>
</reference>
<dbReference type="AlphaFoldDB" id="A0ABD2VUB2"/>
<accession>A0ABD2VUB2</accession>
<dbReference type="CDD" id="cd09275">
    <property type="entry name" value="RNase_HI_RT_DIRS1"/>
    <property type="match status" value="1"/>
</dbReference>
<protein>
    <submittedName>
        <fullName evidence="1">Uncharacterized protein</fullName>
    </submittedName>
</protein>
<sequence length="194" mass="22444">MGGTFSKNLSLAAKEIWTWCEERKLWIFASYISSKDNAIADFESRRLEPETEYELNKASFLHLCREFGDPEIDLFASLSNAKCSCYLSWKKDPGSIAVDAFTINWQKYFFYAFPPFSIILRVIRKIKHDKATGILVVLNWPSQPWYPLFKNMLVSDMIILEPKHNLIHSSSKEHHPLWQQLFLAAGILSGKLLP</sequence>
<dbReference type="PANTHER" id="PTHR33050">
    <property type="entry name" value="REVERSE TRANSCRIPTASE DOMAIN-CONTAINING PROTEIN"/>
    <property type="match status" value="1"/>
</dbReference>
<dbReference type="PANTHER" id="PTHR33050:SF7">
    <property type="entry name" value="RIBONUCLEASE H"/>
    <property type="match status" value="1"/>
</dbReference>
<evidence type="ECO:0000313" key="1">
    <source>
        <dbReference type="EMBL" id="KAL3384310.1"/>
    </source>
</evidence>
<evidence type="ECO:0000313" key="2">
    <source>
        <dbReference type="Proteomes" id="UP001627154"/>
    </source>
</evidence>